<reference evidence="3 4" key="1">
    <citation type="journal article" date="2015" name="Int. J. Syst. Evol. Microbiol.">
        <title>Erythrobacter atlanticus sp. nov., a bacterium from ocean sediment able to degrade polycyclic aromatic hydrocarbons.</title>
        <authorList>
            <person name="Zhuang L."/>
            <person name="Liu Y."/>
            <person name="Wang L."/>
            <person name="Wang W."/>
            <person name="Shao Z."/>
        </authorList>
    </citation>
    <scope>NUCLEOTIDE SEQUENCE [LARGE SCALE GENOMIC DNA]</scope>
    <source>
        <strain evidence="4">s21-N3</strain>
    </source>
</reference>
<dbReference type="SMART" id="SM00858">
    <property type="entry name" value="SAF"/>
    <property type="match status" value="1"/>
</dbReference>
<evidence type="ECO:0000313" key="3">
    <source>
        <dbReference type="EMBL" id="AKQ41358.1"/>
    </source>
</evidence>
<dbReference type="Pfam" id="PF08666">
    <property type="entry name" value="SAF"/>
    <property type="match status" value="1"/>
</dbReference>
<evidence type="ECO:0000259" key="2">
    <source>
        <dbReference type="SMART" id="SM00858"/>
    </source>
</evidence>
<dbReference type="KEGG" id="ery:CP97_03890"/>
<sequence>MGPRNLAILAIAVVLGIIAVVLANAWFSGVENQQERVAQEQQLSRIVVATQPLQFGSPLTTENLRMQNFPAGSVPAGSFNSMEDAMMGGRVALRPIVPGEPILADKVSGAGGRAVLSAILPEGMRAISIPVTAVSGVSGFVRPNDTVDIFLTRQIPGLGAGADDLMTDVIMEGVQVLAVDQVASEDATDPAVGSTAVLQVDQFGAQKLVLANRLGQLTMALRNVENQEPGPMLTVTSRDLGDPSIYLAGQRTAPSANSAPASPQFIFAPPGYADGPQQASGPPAPPLHTGPTMSVIRGTESTEYPVGRFRGR</sequence>
<feature type="region of interest" description="Disordered" evidence="1">
    <location>
        <begin position="252"/>
        <end position="312"/>
    </location>
</feature>
<dbReference type="PATRIC" id="fig|1648404.4.peg.818"/>
<dbReference type="InterPro" id="IPR031571">
    <property type="entry name" value="RcpC_dom"/>
</dbReference>
<accession>A0A0H4VWB9</accession>
<organism evidence="3 4">
    <name type="scientific">Aurantiacibacter atlanticus</name>
    <dbReference type="NCBI Taxonomy" id="1648404"/>
    <lineage>
        <taxon>Bacteria</taxon>
        <taxon>Pseudomonadati</taxon>
        <taxon>Pseudomonadota</taxon>
        <taxon>Alphaproteobacteria</taxon>
        <taxon>Sphingomonadales</taxon>
        <taxon>Erythrobacteraceae</taxon>
        <taxon>Aurantiacibacter</taxon>
    </lineage>
</organism>
<keyword evidence="4" id="KW-1185">Reference proteome</keyword>
<evidence type="ECO:0000256" key="1">
    <source>
        <dbReference type="SAM" id="MobiDB-lite"/>
    </source>
</evidence>
<dbReference type="AlphaFoldDB" id="A0A0H4VWB9"/>
<dbReference type="Gene3D" id="3.90.1210.10">
    <property type="entry name" value="Antifreeze-like/N-acetylneuraminic acid synthase C-terminal domain"/>
    <property type="match status" value="1"/>
</dbReference>
<dbReference type="RefSeq" id="WP_048884870.1">
    <property type="nucleotide sequence ID" value="NZ_CP011310.1"/>
</dbReference>
<gene>
    <name evidence="3" type="ORF">CP97_03890</name>
</gene>
<reference evidence="4" key="2">
    <citation type="submission" date="2015-04" db="EMBL/GenBank/DDBJ databases">
        <title>The complete genome sequence of Erythrobacter sp. s21-N3.</title>
        <authorList>
            <person name="Zhuang L."/>
            <person name="Liu Y."/>
            <person name="Shao Z."/>
        </authorList>
    </citation>
    <scope>NUCLEOTIDE SEQUENCE [LARGE SCALE GENOMIC DNA]</scope>
    <source>
        <strain evidence="4">s21-N3</strain>
    </source>
</reference>
<dbReference type="InterPro" id="IPR017592">
    <property type="entry name" value="Pilus_assmbl_Flp-typ_CpaB"/>
</dbReference>
<dbReference type="InterPro" id="IPR013974">
    <property type="entry name" value="SAF"/>
</dbReference>
<dbReference type="CDD" id="cd11614">
    <property type="entry name" value="SAF_CpaB_FlgA_like"/>
    <property type="match status" value="1"/>
</dbReference>
<dbReference type="EMBL" id="CP011310">
    <property type="protein sequence ID" value="AKQ41358.1"/>
    <property type="molecule type" value="Genomic_DNA"/>
</dbReference>
<protein>
    <submittedName>
        <fullName evidence="3">Pilus assembly protein CpaB</fullName>
    </submittedName>
</protein>
<dbReference type="OrthoDB" id="163768at2"/>
<feature type="domain" description="SAF" evidence="2">
    <location>
        <begin position="44"/>
        <end position="108"/>
    </location>
</feature>
<proteinExistence type="predicted"/>
<dbReference type="Proteomes" id="UP000059113">
    <property type="component" value="Chromosome"/>
</dbReference>
<dbReference type="Pfam" id="PF16976">
    <property type="entry name" value="RcpC"/>
    <property type="match status" value="1"/>
</dbReference>
<dbReference type="NCBIfam" id="TIGR03177">
    <property type="entry name" value="pilus_cpaB"/>
    <property type="match status" value="1"/>
</dbReference>
<evidence type="ECO:0000313" key="4">
    <source>
        <dbReference type="Proteomes" id="UP000059113"/>
    </source>
</evidence>
<feature type="compositionally biased region" description="Low complexity" evidence="1">
    <location>
        <begin position="253"/>
        <end position="263"/>
    </location>
</feature>
<name>A0A0H4VWB9_9SPHN</name>
<dbReference type="STRING" id="1648404.CP97_03890"/>